<reference evidence="1 2" key="1">
    <citation type="journal article" date="2016" name="Mol. Biol. Evol.">
        <title>Comparative Genomics of Early-Diverging Mushroom-Forming Fungi Provides Insights into the Origins of Lignocellulose Decay Capabilities.</title>
        <authorList>
            <person name="Nagy L.G."/>
            <person name="Riley R."/>
            <person name="Tritt A."/>
            <person name="Adam C."/>
            <person name="Daum C."/>
            <person name="Floudas D."/>
            <person name="Sun H."/>
            <person name="Yadav J.S."/>
            <person name="Pangilinan J."/>
            <person name="Larsson K.H."/>
            <person name="Matsuura K."/>
            <person name="Barry K."/>
            <person name="Labutti K."/>
            <person name="Kuo R."/>
            <person name="Ohm R.A."/>
            <person name="Bhattacharya S.S."/>
            <person name="Shirouzu T."/>
            <person name="Yoshinaga Y."/>
            <person name="Martin F.M."/>
            <person name="Grigoriev I.V."/>
            <person name="Hibbett D.S."/>
        </authorList>
    </citation>
    <scope>NUCLEOTIDE SEQUENCE [LARGE SCALE GENOMIC DNA]</scope>
    <source>
        <strain evidence="1 2">HHB12029</strain>
    </source>
</reference>
<evidence type="ECO:0000313" key="1">
    <source>
        <dbReference type="EMBL" id="KZV82781.1"/>
    </source>
</evidence>
<protein>
    <recommendedName>
        <fullName evidence="3">F-box domain-containing protein</fullName>
    </recommendedName>
</protein>
<evidence type="ECO:0008006" key="3">
    <source>
        <dbReference type="Google" id="ProtNLM"/>
    </source>
</evidence>
<gene>
    <name evidence="1" type="ORF">EXIGLDRAFT_843424</name>
</gene>
<dbReference type="EMBL" id="KV426304">
    <property type="protein sequence ID" value="KZV82781.1"/>
    <property type="molecule type" value="Genomic_DNA"/>
</dbReference>
<evidence type="ECO:0000313" key="2">
    <source>
        <dbReference type="Proteomes" id="UP000077266"/>
    </source>
</evidence>
<dbReference type="AlphaFoldDB" id="A0A165CN80"/>
<name>A0A165CN80_EXIGL</name>
<dbReference type="OrthoDB" id="3172239at2759"/>
<accession>A0A165CN80</accession>
<sequence>MAARAKYDARHRPEAVASLVLHRCHDRLVLSAFKCLSQVSSNWRETALDHPVYWRDVCIRSTTTASLSLARHRLEAGRHRPWILTLELPSAEGTIALTKLLRPAIPFVKGITVYVNVRDVTTDLWSIFHVPVPELERFDVFASVQTDQSLPSLPQDLFSGVAPRLRDVTLQDVALPEGAVDAFSLVTSATLRSPPSAWERFPYQLFTIFPRIQSLTMAGGCVDFCGPIPKAVERGFGSLQFLDIDFYAGEALKFMQSLPVQRIPQMLVAFPDDYTALAALQHLQCQQYEVVILSTCYPEFRINFRHGQWNGDDRYAPFRMFAEHVDDYTSDDPQLNILFKQPELSRRVLSLLLATSLWPTIAPLMQPLPAVTSLTVIIDNAQDMRAQMPLQPLPCPALQVLRLESLGGFVRALANDVVALVPRIRTSHRLKLELEDVAVDDPTSILPLHFISVQSVTN</sequence>
<dbReference type="Proteomes" id="UP000077266">
    <property type="component" value="Unassembled WGS sequence"/>
</dbReference>
<proteinExistence type="predicted"/>
<organism evidence="1 2">
    <name type="scientific">Exidia glandulosa HHB12029</name>
    <dbReference type="NCBI Taxonomy" id="1314781"/>
    <lineage>
        <taxon>Eukaryota</taxon>
        <taxon>Fungi</taxon>
        <taxon>Dikarya</taxon>
        <taxon>Basidiomycota</taxon>
        <taxon>Agaricomycotina</taxon>
        <taxon>Agaricomycetes</taxon>
        <taxon>Auriculariales</taxon>
        <taxon>Exidiaceae</taxon>
        <taxon>Exidia</taxon>
    </lineage>
</organism>
<dbReference type="InParanoid" id="A0A165CN80"/>
<keyword evidence="2" id="KW-1185">Reference proteome</keyword>